<dbReference type="InterPro" id="IPR017853">
    <property type="entry name" value="GH"/>
</dbReference>
<dbReference type="Proteomes" id="UP000199258">
    <property type="component" value="Unassembled WGS sequence"/>
</dbReference>
<dbReference type="PANTHER" id="PTHR10357">
    <property type="entry name" value="ALPHA-AMYLASE FAMILY MEMBER"/>
    <property type="match status" value="1"/>
</dbReference>
<keyword evidence="4" id="KW-1185">Reference proteome</keyword>
<dbReference type="Pfam" id="PF00128">
    <property type="entry name" value="Alpha-amylase"/>
    <property type="match status" value="1"/>
</dbReference>
<evidence type="ECO:0000313" key="4">
    <source>
        <dbReference type="Proteomes" id="UP000199258"/>
    </source>
</evidence>
<gene>
    <name evidence="3" type="ORF">SAMN04488693_101653</name>
</gene>
<dbReference type="RefSeq" id="WP_090584459.1">
    <property type="nucleotide sequence ID" value="NZ_FNDT01000001.1"/>
</dbReference>
<feature type="domain" description="Glycosyl hydrolase family 13 catalytic" evidence="2">
    <location>
        <begin position="41"/>
        <end position="449"/>
    </location>
</feature>
<reference evidence="3 4" key="1">
    <citation type="submission" date="2016-10" db="EMBL/GenBank/DDBJ databases">
        <authorList>
            <person name="de Groot N.N."/>
        </authorList>
    </citation>
    <scope>NUCLEOTIDE SEQUENCE [LARGE SCALE GENOMIC DNA]</scope>
    <source>
        <strain evidence="3 4">NP_1H</strain>
    </source>
</reference>
<dbReference type="SMART" id="SM00642">
    <property type="entry name" value="Aamy"/>
    <property type="match status" value="1"/>
</dbReference>
<sequence length="585" mass="63733">MSLSSSPVLPASGPALQTLDLTLIHPQDSDARWWRSSVIYQVYPRSFRDLSGDGIGDLSGITAELHQLAELDIDAVWLSPFYTSPQKDGGYDVSDYCDVDPIFGTLADFDALVARADELAIRVIIDLVPNHCSNEHPLFQAALASDAGSPEREMFIFRDGTGEDGNFPPNNWQSHFGGSAWTRTQNPDGTPGQWYLHLFDSSQPDFNWDNTAVRAEFERILRFWLDRGVSGFRVDVAHALVKAAGLPDWGGRADGISTPGFPGADAPMFGQEEVHAIFRSWRAILDTYDGDRVLCAEASIDPLPRLADWVRPDEMHQTFNFAYLGAPWEASGLRRVITDSLSAFDAVSAPTTWVLSNHDVVRHTSRLGLSEPVRGGDGIGAADPQPDTAVGLSRARAASLTMLALPGGVYLYQGEELGLPDHTRMAAEHRQDPSFLRTGGERLGRDGCRVPLPWNANADGAFGFSTTGQSWLPQPEDWAELSREAQISDSNSTLNLYRTALRIRRERALGSGSLSWAGGFPEDDVVAFLNGDTLVVLNMGRDAVQLPPLDIVVASEAGAGADGRLDSNHAVWLDLSADRSASFQD</sequence>
<dbReference type="CDD" id="cd11332">
    <property type="entry name" value="AmyAc_OligoGlu_TS"/>
    <property type="match status" value="1"/>
</dbReference>
<comment type="similarity">
    <text evidence="1">Belongs to the glycosyl hydrolase 13 family.</text>
</comment>
<dbReference type="GO" id="GO:0004556">
    <property type="term" value="F:alpha-amylase activity"/>
    <property type="evidence" value="ECO:0007669"/>
    <property type="project" value="TreeGrafter"/>
</dbReference>
<dbReference type="EMBL" id="FNDT01000001">
    <property type="protein sequence ID" value="SDH58857.1"/>
    <property type="molecule type" value="Genomic_DNA"/>
</dbReference>
<dbReference type="PANTHER" id="PTHR10357:SF179">
    <property type="entry name" value="NEUTRAL AND BASIC AMINO ACID TRANSPORT PROTEIN RBAT"/>
    <property type="match status" value="1"/>
</dbReference>
<name>A0A1G8DMI6_9MICC</name>
<proteinExistence type="inferred from homology"/>
<organism evidence="3 4">
    <name type="scientific">Arthrobacter subterraneus</name>
    <dbReference type="NCBI Taxonomy" id="335973"/>
    <lineage>
        <taxon>Bacteria</taxon>
        <taxon>Bacillati</taxon>
        <taxon>Actinomycetota</taxon>
        <taxon>Actinomycetes</taxon>
        <taxon>Micrococcales</taxon>
        <taxon>Micrococcaceae</taxon>
        <taxon>Arthrobacter</taxon>
    </lineage>
</organism>
<dbReference type="OrthoDB" id="9043248at2"/>
<evidence type="ECO:0000256" key="1">
    <source>
        <dbReference type="ARBA" id="ARBA00008061"/>
    </source>
</evidence>
<evidence type="ECO:0000259" key="2">
    <source>
        <dbReference type="SMART" id="SM00642"/>
    </source>
</evidence>
<dbReference type="AlphaFoldDB" id="A0A1G8DMI6"/>
<evidence type="ECO:0000313" key="3">
    <source>
        <dbReference type="EMBL" id="SDH58857.1"/>
    </source>
</evidence>
<dbReference type="GO" id="GO:0009313">
    <property type="term" value="P:oligosaccharide catabolic process"/>
    <property type="evidence" value="ECO:0007669"/>
    <property type="project" value="TreeGrafter"/>
</dbReference>
<dbReference type="STRING" id="335973.SAMN04488693_101653"/>
<accession>A0A1G8DMI6</accession>
<protein>
    <submittedName>
        <fullName evidence="3">Alpha-glucosidase</fullName>
    </submittedName>
</protein>
<dbReference type="Gene3D" id="3.20.20.80">
    <property type="entry name" value="Glycosidases"/>
    <property type="match status" value="1"/>
</dbReference>
<dbReference type="SUPFAM" id="SSF51445">
    <property type="entry name" value="(Trans)glycosidases"/>
    <property type="match status" value="1"/>
</dbReference>
<dbReference type="InterPro" id="IPR045857">
    <property type="entry name" value="O16G_dom_2"/>
</dbReference>
<dbReference type="Gene3D" id="3.90.400.10">
    <property type="entry name" value="Oligo-1,6-glucosidase, Domain 2"/>
    <property type="match status" value="1"/>
</dbReference>
<dbReference type="InterPro" id="IPR006047">
    <property type="entry name" value="GH13_cat_dom"/>
</dbReference>